<accession>A0AAD4VA63</accession>
<reference evidence="3 4" key="1">
    <citation type="journal article" date="2022" name="G3 (Bethesda)">
        <title>Whole-genome sequence and methylome profiling of the almond [Prunus dulcis (Mill.) D.A. Webb] cultivar 'Nonpareil'.</title>
        <authorList>
            <person name="D'Amico-Willman K.M."/>
            <person name="Ouma W.Z."/>
            <person name="Meulia T."/>
            <person name="Sideli G.M."/>
            <person name="Gradziel T.M."/>
            <person name="Fresnedo-Ramirez J."/>
        </authorList>
    </citation>
    <scope>NUCLEOTIDE SEQUENCE [LARGE SCALE GENOMIC DNA]</scope>
    <source>
        <strain evidence="3">Clone GOH B32 T37-40</strain>
    </source>
</reference>
<dbReference type="CDD" id="cd00593">
    <property type="entry name" value="RIBOc"/>
    <property type="match status" value="1"/>
</dbReference>
<name>A0AAD4VA63_PRUDU</name>
<evidence type="ECO:0000259" key="2">
    <source>
        <dbReference type="PROSITE" id="PS50142"/>
    </source>
</evidence>
<dbReference type="GO" id="GO:0004525">
    <property type="term" value="F:ribonuclease III activity"/>
    <property type="evidence" value="ECO:0007669"/>
    <property type="project" value="InterPro"/>
</dbReference>
<dbReference type="Gene3D" id="1.10.1520.10">
    <property type="entry name" value="Ribonuclease III domain"/>
    <property type="match status" value="1"/>
</dbReference>
<dbReference type="Pfam" id="PF00636">
    <property type="entry name" value="Ribonuclease_3"/>
    <property type="match status" value="1"/>
</dbReference>
<keyword evidence="4" id="KW-1185">Reference proteome</keyword>
<dbReference type="SUPFAM" id="SSF69065">
    <property type="entry name" value="RNase III domain-like"/>
    <property type="match status" value="1"/>
</dbReference>
<dbReference type="InterPro" id="IPR036389">
    <property type="entry name" value="RNase_III_sf"/>
</dbReference>
<dbReference type="EMBL" id="JAJFAZ020000007">
    <property type="protein sequence ID" value="KAI5320704.1"/>
    <property type="molecule type" value="Genomic_DNA"/>
</dbReference>
<evidence type="ECO:0000313" key="3">
    <source>
        <dbReference type="EMBL" id="KAI5320704.1"/>
    </source>
</evidence>
<proteinExistence type="predicted"/>
<protein>
    <recommendedName>
        <fullName evidence="2">RNase III domain-containing protein</fullName>
    </recommendedName>
</protein>
<dbReference type="AlphaFoldDB" id="A0AAD4VA63"/>
<dbReference type="GO" id="GO:0030422">
    <property type="term" value="P:siRNA processing"/>
    <property type="evidence" value="ECO:0007669"/>
    <property type="project" value="TreeGrafter"/>
</dbReference>
<dbReference type="GO" id="GO:0005737">
    <property type="term" value="C:cytoplasm"/>
    <property type="evidence" value="ECO:0007669"/>
    <property type="project" value="TreeGrafter"/>
</dbReference>
<evidence type="ECO:0000256" key="1">
    <source>
        <dbReference type="ARBA" id="ARBA00022801"/>
    </source>
</evidence>
<organism evidence="3 4">
    <name type="scientific">Prunus dulcis</name>
    <name type="common">Almond</name>
    <name type="synonym">Amygdalus dulcis</name>
    <dbReference type="NCBI Taxonomy" id="3755"/>
    <lineage>
        <taxon>Eukaryota</taxon>
        <taxon>Viridiplantae</taxon>
        <taxon>Streptophyta</taxon>
        <taxon>Embryophyta</taxon>
        <taxon>Tracheophyta</taxon>
        <taxon>Spermatophyta</taxon>
        <taxon>Magnoliopsida</taxon>
        <taxon>eudicotyledons</taxon>
        <taxon>Gunneridae</taxon>
        <taxon>Pentapetalae</taxon>
        <taxon>rosids</taxon>
        <taxon>fabids</taxon>
        <taxon>Rosales</taxon>
        <taxon>Rosaceae</taxon>
        <taxon>Amygdaloideae</taxon>
        <taxon>Amygdaleae</taxon>
        <taxon>Prunus</taxon>
    </lineage>
</organism>
<evidence type="ECO:0000313" key="4">
    <source>
        <dbReference type="Proteomes" id="UP001054821"/>
    </source>
</evidence>
<dbReference type="Proteomes" id="UP001054821">
    <property type="component" value="Chromosome 7"/>
</dbReference>
<keyword evidence="1" id="KW-0378">Hydrolase</keyword>
<dbReference type="PANTHER" id="PTHR14950:SF15">
    <property type="entry name" value="DICER-LIKE PROTEIN 4"/>
    <property type="match status" value="1"/>
</dbReference>
<dbReference type="GO" id="GO:0005634">
    <property type="term" value="C:nucleus"/>
    <property type="evidence" value="ECO:0007669"/>
    <property type="project" value="TreeGrafter"/>
</dbReference>
<dbReference type="PANTHER" id="PTHR14950">
    <property type="entry name" value="DICER-RELATED"/>
    <property type="match status" value="1"/>
</dbReference>
<dbReference type="InterPro" id="IPR000999">
    <property type="entry name" value="RNase_III_dom"/>
</dbReference>
<comment type="caution">
    <text evidence="3">The sequence shown here is derived from an EMBL/GenBank/DDBJ whole genome shotgun (WGS) entry which is preliminary data.</text>
</comment>
<dbReference type="PROSITE" id="PS50142">
    <property type="entry name" value="RNASE_3_2"/>
    <property type="match status" value="1"/>
</dbReference>
<feature type="domain" description="RNase III" evidence="2">
    <location>
        <begin position="55"/>
        <end position="137"/>
    </location>
</feature>
<sequence length="157" mass="17420">MLLNPSLELRSDSGFKAATAFLRWIGIQVDFEPSQVTEVCIASTRYIPLSACMDIAALENSLGYQFVHEGLLLQALYILLTTSMEEAAIRGLEFLGDAVLDYLITSYLYSVYPKLKPGQLTDLRSVSVNNKAFANVAVDRVLPQISNLEILVAFQRL</sequence>
<dbReference type="GO" id="GO:0003723">
    <property type="term" value="F:RNA binding"/>
    <property type="evidence" value="ECO:0007669"/>
    <property type="project" value="TreeGrafter"/>
</dbReference>
<gene>
    <name evidence="3" type="ORF">L3X38_040412</name>
</gene>